<feature type="region of interest" description="Disordered" evidence="1">
    <location>
        <begin position="1"/>
        <end position="26"/>
    </location>
</feature>
<name>A0A6A6D650_ZASCE</name>
<dbReference type="OrthoDB" id="2951834at2759"/>
<protein>
    <submittedName>
        <fullName evidence="2">Uncharacterized protein</fullName>
    </submittedName>
</protein>
<feature type="compositionally biased region" description="Pro residues" evidence="1">
    <location>
        <begin position="16"/>
        <end position="25"/>
    </location>
</feature>
<organism evidence="2 3">
    <name type="scientific">Zasmidium cellare ATCC 36951</name>
    <dbReference type="NCBI Taxonomy" id="1080233"/>
    <lineage>
        <taxon>Eukaryota</taxon>
        <taxon>Fungi</taxon>
        <taxon>Dikarya</taxon>
        <taxon>Ascomycota</taxon>
        <taxon>Pezizomycotina</taxon>
        <taxon>Dothideomycetes</taxon>
        <taxon>Dothideomycetidae</taxon>
        <taxon>Mycosphaerellales</taxon>
        <taxon>Mycosphaerellaceae</taxon>
        <taxon>Zasmidium</taxon>
    </lineage>
</organism>
<proteinExistence type="predicted"/>
<dbReference type="EMBL" id="ML993579">
    <property type="protein sequence ID" value="KAF2173898.1"/>
    <property type="molecule type" value="Genomic_DNA"/>
</dbReference>
<accession>A0A6A6D650</accession>
<gene>
    <name evidence="2" type="ORF">M409DRAFT_16167</name>
</gene>
<evidence type="ECO:0000256" key="1">
    <source>
        <dbReference type="SAM" id="MobiDB-lite"/>
    </source>
</evidence>
<dbReference type="Proteomes" id="UP000799537">
    <property type="component" value="Unassembled WGS sequence"/>
</dbReference>
<reference evidence="2" key="1">
    <citation type="journal article" date="2020" name="Stud. Mycol.">
        <title>101 Dothideomycetes genomes: a test case for predicting lifestyles and emergence of pathogens.</title>
        <authorList>
            <person name="Haridas S."/>
            <person name="Albert R."/>
            <person name="Binder M."/>
            <person name="Bloem J."/>
            <person name="Labutti K."/>
            <person name="Salamov A."/>
            <person name="Andreopoulos B."/>
            <person name="Baker S."/>
            <person name="Barry K."/>
            <person name="Bills G."/>
            <person name="Bluhm B."/>
            <person name="Cannon C."/>
            <person name="Castanera R."/>
            <person name="Culley D."/>
            <person name="Daum C."/>
            <person name="Ezra D."/>
            <person name="Gonzalez J."/>
            <person name="Henrissat B."/>
            <person name="Kuo A."/>
            <person name="Liang C."/>
            <person name="Lipzen A."/>
            <person name="Lutzoni F."/>
            <person name="Magnuson J."/>
            <person name="Mondo S."/>
            <person name="Nolan M."/>
            <person name="Ohm R."/>
            <person name="Pangilinan J."/>
            <person name="Park H.-J."/>
            <person name="Ramirez L."/>
            <person name="Alfaro M."/>
            <person name="Sun H."/>
            <person name="Tritt A."/>
            <person name="Yoshinaga Y."/>
            <person name="Zwiers L.-H."/>
            <person name="Turgeon B."/>
            <person name="Goodwin S."/>
            <person name="Spatafora J."/>
            <person name="Crous P."/>
            <person name="Grigoriev I."/>
        </authorList>
    </citation>
    <scope>NUCLEOTIDE SEQUENCE</scope>
    <source>
        <strain evidence="2">ATCC 36951</strain>
    </source>
</reference>
<dbReference type="RefSeq" id="XP_033674787.1">
    <property type="nucleotide sequence ID" value="XM_033803519.1"/>
</dbReference>
<keyword evidence="3" id="KW-1185">Reference proteome</keyword>
<sequence length="110" mass="12581">MAANDDIKQATTSPTTSPPTKPPPTLFSLHAELRNEIHRLALIETNSFCVRNKRYRVPDLLQVCQQCRNEASSIYYGENEFEACGCCSEMDQVRLTKRRVERFGGKMTLR</sequence>
<dbReference type="GeneID" id="54556791"/>
<evidence type="ECO:0000313" key="2">
    <source>
        <dbReference type="EMBL" id="KAF2173898.1"/>
    </source>
</evidence>
<evidence type="ECO:0000313" key="3">
    <source>
        <dbReference type="Proteomes" id="UP000799537"/>
    </source>
</evidence>
<dbReference type="AlphaFoldDB" id="A0A6A6D650"/>